<dbReference type="Proteomes" id="UP001521074">
    <property type="component" value="Unassembled WGS sequence"/>
</dbReference>
<dbReference type="EMBL" id="JAJSOJ010000114">
    <property type="protein sequence ID" value="MCE0745568.1"/>
    <property type="molecule type" value="Genomic_DNA"/>
</dbReference>
<dbReference type="NCBIfam" id="NF033580">
    <property type="entry name" value="transpos_IS5_3"/>
    <property type="match status" value="1"/>
</dbReference>
<dbReference type="PANTHER" id="PTHR30007:SF1">
    <property type="entry name" value="BLR1914 PROTEIN"/>
    <property type="match status" value="1"/>
</dbReference>
<reference evidence="2 3" key="1">
    <citation type="submission" date="2021-12" db="EMBL/GenBank/DDBJ databases">
        <title>Genome sequence of Acetobacter sicerae DmPark20a_162.</title>
        <authorList>
            <person name="Chaston J.M."/>
        </authorList>
    </citation>
    <scope>NUCLEOTIDE SEQUENCE [LARGE SCALE GENOMIC DNA]</scope>
    <source>
        <strain evidence="2 3">DmPark20a_162</strain>
    </source>
</reference>
<dbReference type="PANTHER" id="PTHR30007">
    <property type="entry name" value="PHP DOMAIN PROTEIN"/>
    <property type="match status" value="1"/>
</dbReference>
<proteinExistence type="predicted"/>
<protein>
    <submittedName>
        <fullName evidence="2">IS5 family transposase</fullName>
    </submittedName>
</protein>
<dbReference type="RefSeq" id="WP_232879184.1">
    <property type="nucleotide sequence ID" value="NZ_JAJSOJ010000114.1"/>
</dbReference>
<sequence>LTGFCRADRAGWSVEAHDDRRNTSQGAPDISVPAQKGAFPRHIGRTKGGLNSKLHAVCGGQGRPVRLPLTARQVSDFRGADVLLADLPDETEEVIGDRGYDSNKIRQSIADRNITACIPPKKNRTSKPSYDWHLYKKRHLIENMFAKLKDWRRVATR</sequence>
<keyword evidence="3" id="KW-1185">Reference proteome</keyword>
<evidence type="ECO:0000313" key="3">
    <source>
        <dbReference type="Proteomes" id="UP001521074"/>
    </source>
</evidence>
<gene>
    <name evidence="2" type="ORF">LWC05_16990</name>
</gene>
<dbReference type="Pfam" id="PF01609">
    <property type="entry name" value="DDE_Tnp_1"/>
    <property type="match status" value="1"/>
</dbReference>
<feature type="non-terminal residue" evidence="2">
    <location>
        <position position="1"/>
    </location>
</feature>
<dbReference type="InterPro" id="IPR002559">
    <property type="entry name" value="Transposase_11"/>
</dbReference>
<name>A0ABS8VX63_9PROT</name>
<organism evidence="2 3">
    <name type="scientific">Acetobacter sicerae</name>
    <dbReference type="NCBI Taxonomy" id="85325"/>
    <lineage>
        <taxon>Bacteria</taxon>
        <taxon>Pseudomonadati</taxon>
        <taxon>Pseudomonadota</taxon>
        <taxon>Alphaproteobacteria</taxon>
        <taxon>Acetobacterales</taxon>
        <taxon>Acetobacteraceae</taxon>
        <taxon>Acetobacter</taxon>
    </lineage>
</organism>
<evidence type="ECO:0000313" key="2">
    <source>
        <dbReference type="EMBL" id="MCE0745568.1"/>
    </source>
</evidence>
<feature type="domain" description="Transposase IS4-like" evidence="1">
    <location>
        <begin position="44"/>
        <end position="156"/>
    </location>
</feature>
<comment type="caution">
    <text evidence="2">The sequence shown here is derived from an EMBL/GenBank/DDBJ whole genome shotgun (WGS) entry which is preliminary data.</text>
</comment>
<evidence type="ECO:0000259" key="1">
    <source>
        <dbReference type="Pfam" id="PF01609"/>
    </source>
</evidence>
<accession>A0ABS8VX63</accession>